<keyword evidence="12" id="KW-1071">Ligand-gated ion channel</keyword>
<keyword evidence="11" id="KW-0628">Postsynaptic cell membrane</keyword>
<evidence type="ECO:0000256" key="5">
    <source>
        <dbReference type="ARBA" id="ARBA00022989"/>
    </source>
</evidence>
<evidence type="ECO:0000259" key="15">
    <source>
        <dbReference type="SMART" id="SM00079"/>
    </source>
</evidence>
<keyword evidence="6" id="KW-0770">Synapse</keyword>
<reference evidence="16" key="2">
    <citation type="submission" date="2020-11" db="EMBL/GenBank/DDBJ databases">
        <authorList>
            <person name="McCartney M.A."/>
            <person name="Auch B."/>
            <person name="Kono T."/>
            <person name="Mallez S."/>
            <person name="Becker A."/>
            <person name="Gohl D.M."/>
            <person name="Silverstein K.A.T."/>
            <person name="Koren S."/>
            <person name="Bechman K.B."/>
            <person name="Herman A."/>
            <person name="Abrahante J.E."/>
            <person name="Garbe J."/>
        </authorList>
    </citation>
    <scope>NUCLEOTIDE SEQUENCE</scope>
    <source>
        <strain evidence="16">Duluth1</strain>
        <tissue evidence="16">Whole animal</tissue>
    </source>
</reference>
<keyword evidence="3" id="KW-0812">Transmembrane</keyword>
<keyword evidence="5" id="KW-1133">Transmembrane helix</keyword>
<evidence type="ECO:0000256" key="11">
    <source>
        <dbReference type="ARBA" id="ARBA00023257"/>
    </source>
</evidence>
<dbReference type="SUPFAM" id="SSF53850">
    <property type="entry name" value="Periplasmic binding protein-like II"/>
    <property type="match status" value="1"/>
</dbReference>
<keyword evidence="17" id="KW-1185">Reference proteome</keyword>
<evidence type="ECO:0000256" key="3">
    <source>
        <dbReference type="ARBA" id="ARBA00022692"/>
    </source>
</evidence>
<dbReference type="InterPro" id="IPR015683">
    <property type="entry name" value="Ionotropic_Glu_rcpt"/>
</dbReference>
<keyword evidence="2" id="KW-1003">Cell membrane</keyword>
<evidence type="ECO:0000256" key="10">
    <source>
        <dbReference type="ARBA" id="ARBA00023180"/>
    </source>
</evidence>
<keyword evidence="13" id="KW-0407">Ion channel</keyword>
<evidence type="ECO:0000256" key="13">
    <source>
        <dbReference type="ARBA" id="ARBA00023303"/>
    </source>
</evidence>
<evidence type="ECO:0000256" key="2">
    <source>
        <dbReference type="ARBA" id="ARBA00022475"/>
    </source>
</evidence>
<keyword evidence="4" id="KW-0732">Signal</keyword>
<gene>
    <name evidence="16" type="ORF">DPMN_106786</name>
</gene>
<protein>
    <recommendedName>
        <fullName evidence="15">Ionotropic glutamate receptor C-terminal domain-containing protein</fullName>
    </recommendedName>
</protein>
<evidence type="ECO:0000313" key="17">
    <source>
        <dbReference type="Proteomes" id="UP000828390"/>
    </source>
</evidence>
<keyword evidence="1" id="KW-0813">Transport</keyword>
<evidence type="ECO:0000256" key="14">
    <source>
        <dbReference type="ARBA" id="ARBA00034104"/>
    </source>
</evidence>
<comment type="caution">
    <text evidence="16">The sequence shown here is derived from an EMBL/GenBank/DDBJ whole genome shotgun (WGS) entry which is preliminary data.</text>
</comment>
<dbReference type="FunFam" id="3.40.190.10:FF:000060">
    <property type="entry name" value="Glutamate receptor ionotropic, kainate 1"/>
    <property type="match status" value="1"/>
</dbReference>
<dbReference type="SMART" id="SM00079">
    <property type="entry name" value="PBPe"/>
    <property type="match status" value="1"/>
</dbReference>
<evidence type="ECO:0000256" key="9">
    <source>
        <dbReference type="ARBA" id="ARBA00023170"/>
    </source>
</evidence>
<organism evidence="16 17">
    <name type="scientific">Dreissena polymorpha</name>
    <name type="common">Zebra mussel</name>
    <name type="synonym">Mytilus polymorpha</name>
    <dbReference type="NCBI Taxonomy" id="45954"/>
    <lineage>
        <taxon>Eukaryota</taxon>
        <taxon>Metazoa</taxon>
        <taxon>Spiralia</taxon>
        <taxon>Lophotrochozoa</taxon>
        <taxon>Mollusca</taxon>
        <taxon>Bivalvia</taxon>
        <taxon>Autobranchia</taxon>
        <taxon>Heteroconchia</taxon>
        <taxon>Euheterodonta</taxon>
        <taxon>Imparidentia</taxon>
        <taxon>Neoheterodontei</taxon>
        <taxon>Myida</taxon>
        <taxon>Dreissenoidea</taxon>
        <taxon>Dreissenidae</taxon>
        <taxon>Dreissena</taxon>
    </lineage>
</organism>
<evidence type="ECO:0000256" key="12">
    <source>
        <dbReference type="ARBA" id="ARBA00023286"/>
    </source>
</evidence>
<evidence type="ECO:0000256" key="8">
    <source>
        <dbReference type="ARBA" id="ARBA00023136"/>
    </source>
</evidence>
<keyword evidence="10" id="KW-0325">Glycoprotein</keyword>
<dbReference type="InterPro" id="IPR001320">
    <property type="entry name" value="Iontro_rcpt_C"/>
</dbReference>
<proteinExistence type="predicted"/>
<evidence type="ECO:0000256" key="1">
    <source>
        <dbReference type="ARBA" id="ARBA00022448"/>
    </source>
</evidence>
<comment type="subcellular location">
    <subcellularLocation>
        <location evidence="14">Postsynaptic cell membrane</location>
        <topology evidence="14">Multi-pass membrane protein</topology>
    </subcellularLocation>
</comment>
<dbReference type="Proteomes" id="UP000828390">
    <property type="component" value="Unassembled WGS sequence"/>
</dbReference>
<name>A0A9D4QJ76_DREPO</name>
<dbReference type="GO" id="GO:0045211">
    <property type="term" value="C:postsynaptic membrane"/>
    <property type="evidence" value="ECO:0007669"/>
    <property type="project" value="UniProtKB-SubCell"/>
</dbReference>
<evidence type="ECO:0000256" key="7">
    <source>
        <dbReference type="ARBA" id="ARBA00023065"/>
    </source>
</evidence>
<dbReference type="AlphaFoldDB" id="A0A9D4QJ76"/>
<feature type="domain" description="Ionotropic glutamate receptor C-terminal" evidence="15">
    <location>
        <begin position="1"/>
        <end position="138"/>
    </location>
</feature>
<keyword evidence="7" id="KW-0406">Ion transport</keyword>
<dbReference type="PANTHER" id="PTHR18966">
    <property type="entry name" value="IONOTROPIC GLUTAMATE RECEPTOR"/>
    <property type="match status" value="1"/>
</dbReference>
<dbReference type="Gene3D" id="3.40.190.10">
    <property type="entry name" value="Periplasmic binding protein-like II"/>
    <property type="match status" value="1"/>
</dbReference>
<accession>A0A9D4QJ76</accession>
<evidence type="ECO:0000256" key="6">
    <source>
        <dbReference type="ARBA" id="ARBA00023018"/>
    </source>
</evidence>
<evidence type="ECO:0000313" key="16">
    <source>
        <dbReference type="EMBL" id="KAH3833476.1"/>
    </source>
</evidence>
<sequence>MNTPIQTVTDLASQTRIKYGTVKSSGISGFFKNTDIEHFSKMWAQMSEIQPSSMVDTTEEGFNKVNEGNYAFFWDTTVNKYKTIEDCDLMEVGPPFDPKGFGIGVPTGATYTEELSMAILKLSDTGRLNEMENKYVTILFTGQSFW</sequence>
<keyword evidence="9" id="KW-0675">Receptor</keyword>
<reference evidence="16" key="1">
    <citation type="journal article" date="2019" name="bioRxiv">
        <title>The Genome of the Zebra Mussel, Dreissena polymorpha: A Resource for Invasive Species Research.</title>
        <authorList>
            <person name="McCartney M.A."/>
            <person name="Auch B."/>
            <person name="Kono T."/>
            <person name="Mallez S."/>
            <person name="Zhang Y."/>
            <person name="Obille A."/>
            <person name="Becker A."/>
            <person name="Abrahante J.E."/>
            <person name="Garbe J."/>
            <person name="Badalamenti J.P."/>
            <person name="Herman A."/>
            <person name="Mangelson H."/>
            <person name="Liachko I."/>
            <person name="Sullivan S."/>
            <person name="Sone E.D."/>
            <person name="Koren S."/>
            <person name="Silverstein K.A.T."/>
            <person name="Beckman K.B."/>
            <person name="Gohl D.M."/>
        </authorList>
    </citation>
    <scope>NUCLEOTIDE SEQUENCE</scope>
    <source>
        <strain evidence="16">Duluth1</strain>
        <tissue evidence="16">Whole animal</tissue>
    </source>
</reference>
<keyword evidence="8" id="KW-0472">Membrane</keyword>
<dbReference type="EMBL" id="JAIWYP010000004">
    <property type="protein sequence ID" value="KAH3833476.1"/>
    <property type="molecule type" value="Genomic_DNA"/>
</dbReference>
<dbReference type="GO" id="GO:0015276">
    <property type="term" value="F:ligand-gated monoatomic ion channel activity"/>
    <property type="evidence" value="ECO:0007669"/>
    <property type="project" value="InterPro"/>
</dbReference>
<evidence type="ECO:0000256" key="4">
    <source>
        <dbReference type="ARBA" id="ARBA00022729"/>
    </source>
</evidence>